<reference evidence="2 3" key="1">
    <citation type="journal article" date="2020" name="Cell">
        <title>Large-Scale Comparative Analyses of Tick Genomes Elucidate Their Genetic Diversity and Vector Capacities.</title>
        <authorList>
            <consortium name="Tick Genome and Microbiome Consortium (TIGMIC)"/>
            <person name="Jia N."/>
            <person name="Wang J."/>
            <person name="Shi W."/>
            <person name="Du L."/>
            <person name="Sun Y."/>
            <person name="Zhan W."/>
            <person name="Jiang J.F."/>
            <person name="Wang Q."/>
            <person name="Zhang B."/>
            <person name="Ji P."/>
            <person name="Bell-Sakyi L."/>
            <person name="Cui X.M."/>
            <person name="Yuan T.T."/>
            <person name="Jiang B.G."/>
            <person name="Yang W.F."/>
            <person name="Lam T.T."/>
            <person name="Chang Q.C."/>
            <person name="Ding S.J."/>
            <person name="Wang X.J."/>
            <person name="Zhu J.G."/>
            <person name="Ruan X.D."/>
            <person name="Zhao L."/>
            <person name="Wei J.T."/>
            <person name="Ye R.Z."/>
            <person name="Que T.C."/>
            <person name="Du C.H."/>
            <person name="Zhou Y.H."/>
            <person name="Cheng J.X."/>
            <person name="Dai P.F."/>
            <person name="Guo W.B."/>
            <person name="Han X.H."/>
            <person name="Huang E.J."/>
            <person name="Li L.F."/>
            <person name="Wei W."/>
            <person name="Gao Y.C."/>
            <person name="Liu J.Z."/>
            <person name="Shao H.Z."/>
            <person name="Wang X."/>
            <person name="Wang C.C."/>
            <person name="Yang T.C."/>
            <person name="Huo Q.B."/>
            <person name="Li W."/>
            <person name="Chen H.Y."/>
            <person name="Chen S.E."/>
            <person name="Zhou L.G."/>
            <person name="Ni X.B."/>
            <person name="Tian J.H."/>
            <person name="Sheng Y."/>
            <person name="Liu T."/>
            <person name="Pan Y.S."/>
            <person name="Xia L.Y."/>
            <person name="Li J."/>
            <person name="Zhao F."/>
            <person name="Cao W.C."/>
        </authorList>
    </citation>
    <scope>NUCLEOTIDE SEQUENCE [LARGE SCALE GENOMIC DNA]</scope>
    <source>
        <strain evidence="2">HaeL-2018</strain>
    </source>
</reference>
<dbReference type="AlphaFoldDB" id="A0A9J6GU46"/>
<dbReference type="OrthoDB" id="6433786at2759"/>
<comment type="caution">
    <text evidence="2">The sequence shown here is derived from an EMBL/GenBank/DDBJ whole genome shotgun (WGS) entry which is preliminary data.</text>
</comment>
<dbReference type="PANTHER" id="PTHR33332">
    <property type="entry name" value="REVERSE TRANSCRIPTASE DOMAIN-CONTAINING PROTEIN"/>
    <property type="match status" value="1"/>
</dbReference>
<dbReference type="Proteomes" id="UP000821853">
    <property type="component" value="Unassembled WGS sequence"/>
</dbReference>
<dbReference type="OMA" id="WTESIYE"/>
<accession>A0A9J6GU46</accession>
<dbReference type="EMBL" id="JABSTR010000008">
    <property type="protein sequence ID" value="KAH9377855.1"/>
    <property type="molecule type" value="Genomic_DNA"/>
</dbReference>
<protein>
    <recommendedName>
        <fullName evidence="1">Reverse transcriptase domain-containing protein</fullName>
    </recommendedName>
</protein>
<keyword evidence="3" id="KW-1185">Reference proteome</keyword>
<evidence type="ECO:0000259" key="1">
    <source>
        <dbReference type="Pfam" id="PF00078"/>
    </source>
</evidence>
<dbReference type="Pfam" id="PF00078">
    <property type="entry name" value="RVT_1"/>
    <property type="match status" value="1"/>
</dbReference>
<dbReference type="VEuPathDB" id="VectorBase:HLOH_050422"/>
<evidence type="ECO:0000313" key="2">
    <source>
        <dbReference type="EMBL" id="KAH9377855.1"/>
    </source>
</evidence>
<evidence type="ECO:0000313" key="3">
    <source>
        <dbReference type="Proteomes" id="UP000821853"/>
    </source>
</evidence>
<dbReference type="InterPro" id="IPR000477">
    <property type="entry name" value="RT_dom"/>
</dbReference>
<gene>
    <name evidence="2" type="ORF">HPB48_020315</name>
</gene>
<feature type="domain" description="Reverse transcriptase" evidence="1">
    <location>
        <begin position="51"/>
        <end position="138"/>
    </location>
</feature>
<name>A0A9J6GU46_HAELO</name>
<proteinExistence type="predicted"/>
<organism evidence="2 3">
    <name type="scientific">Haemaphysalis longicornis</name>
    <name type="common">Bush tick</name>
    <dbReference type="NCBI Taxonomy" id="44386"/>
    <lineage>
        <taxon>Eukaryota</taxon>
        <taxon>Metazoa</taxon>
        <taxon>Ecdysozoa</taxon>
        <taxon>Arthropoda</taxon>
        <taxon>Chelicerata</taxon>
        <taxon>Arachnida</taxon>
        <taxon>Acari</taxon>
        <taxon>Parasitiformes</taxon>
        <taxon>Ixodida</taxon>
        <taxon>Ixodoidea</taxon>
        <taxon>Ixodidae</taxon>
        <taxon>Haemaphysalinae</taxon>
        <taxon>Haemaphysalis</taxon>
    </lineage>
</organism>
<sequence>MQNDFLRRYVEWVDPYLYILYNASNEQKRVPDDRLVAKVVPTHKCGDQQKVENYRPISITSVCYKLLEHIIAKGMHTYLESTKTVFPNQHGFRQIVSTVTQLIEAIDDFTRALNNSVQIDGICLNFSKAFDKVPHKDLTT</sequence>